<keyword evidence="3" id="KW-1185">Reference proteome</keyword>
<dbReference type="Proteomes" id="UP000032232">
    <property type="component" value="Unassembled WGS sequence"/>
</dbReference>
<comment type="caution">
    <text evidence="2">The sequence shown here is derived from an EMBL/GenBank/DDBJ whole genome shotgun (WGS) entry which is preliminary data.</text>
</comment>
<feature type="transmembrane region" description="Helical" evidence="1">
    <location>
        <begin position="7"/>
        <end position="25"/>
    </location>
</feature>
<evidence type="ECO:0000313" key="3">
    <source>
        <dbReference type="Proteomes" id="UP000032232"/>
    </source>
</evidence>
<dbReference type="STRING" id="935700.jaqu_22020"/>
<accession>A0A0D1EE23</accession>
<keyword evidence="1" id="KW-1133">Transmembrane helix</keyword>
<keyword evidence="1" id="KW-0472">Membrane</keyword>
<proteinExistence type="predicted"/>
<evidence type="ECO:0000313" key="2">
    <source>
        <dbReference type="EMBL" id="KIT15934.1"/>
    </source>
</evidence>
<dbReference type="RefSeq" id="WP_269078987.1">
    <property type="nucleotide sequence ID" value="NZ_FZPF01000004.1"/>
</dbReference>
<keyword evidence="1" id="KW-0812">Transmembrane</keyword>
<dbReference type="AlphaFoldDB" id="A0A0D1EE23"/>
<evidence type="ECO:0000256" key="1">
    <source>
        <dbReference type="SAM" id="Phobius"/>
    </source>
</evidence>
<gene>
    <name evidence="2" type="ORF">jaqu_22020</name>
</gene>
<protein>
    <submittedName>
        <fullName evidence="2">Uncharacterized protein</fullName>
    </submittedName>
</protein>
<name>A0A0D1EE23_9RHOB</name>
<sequence length="42" mass="4700">MLRFLKYLLILAIIVVAGLYGYSFLLEPETAPQSEQIEIDAG</sequence>
<dbReference type="EMBL" id="JYFE01000041">
    <property type="protein sequence ID" value="KIT15934.1"/>
    <property type="molecule type" value="Genomic_DNA"/>
</dbReference>
<reference evidence="2 3" key="1">
    <citation type="submission" date="2015-02" db="EMBL/GenBank/DDBJ databases">
        <title>Genome Sequence of Jannaschia aquimarina DSM28248, a member of the Roseobacter clade.</title>
        <authorList>
            <person name="Voget S."/>
            <person name="Daniel R."/>
        </authorList>
    </citation>
    <scope>NUCLEOTIDE SEQUENCE [LARGE SCALE GENOMIC DNA]</scope>
    <source>
        <strain evidence="2 3">GSW-M26</strain>
    </source>
</reference>
<organism evidence="2 3">
    <name type="scientific">Jannaschia aquimarina</name>
    <dbReference type="NCBI Taxonomy" id="935700"/>
    <lineage>
        <taxon>Bacteria</taxon>
        <taxon>Pseudomonadati</taxon>
        <taxon>Pseudomonadota</taxon>
        <taxon>Alphaproteobacteria</taxon>
        <taxon>Rhodobacterales</taxon>
        <taxon>Roseobacteraceae</taxon>
        <taxon>Jannaschia</taxon>
    </lineage>
</organism>
<dbReference type="PATRIC" id="fig|935700.4.peg.2268"/>